<comment type="caution">
    <text evidence="2">The sequence shown here is derived from an EMBL/GenBank/DDBJ whole genome shotgun (WGS) entry which is preliminary data.</text>
</comment>
<dbReference type="EMBL" id="CM029040">
    <property type="protein sequence ID" value="KAG2634798.1"/>
    <property type="molecule type" value="Genomic_DNA"/>
</dbReference>
<protein>
    <submittedName>
        <fullName evidence="2">Uncharacterized protein</fullName>
    </submittedName>
</protein>
<sequence length="167" mass="19107">MPIPYAPHPTGFHRYSSRGWDDPWAHTPSYFRPYYVKYAAPVEPSCARQPCVENDRLKPKDRSRVRNKKKVIKQVYVVKKEIRNNISSDLNSISEKPIDVLKNSAIDSKQRGKLAIDSPSAKSEQSKLKDPNIKKVVVHPKLKYNRDACSVHQIGKRGSSRDLVPRS</sequence>
<reference evidence="2 3" key="1">
    <citation type="submission" date="2020-05" db="EMBL/GenBank/DDBJ databases">
        <title>WGS assembly of Panicum virgatum.</title>
        <authorList>
            <person name="Lovell J.T."/>
            <person name="Jenkins J."/>
            <person name="Shu S."/>
            <person name="Juenger T.E."/>
            <person name="Schmutz J."/>
        </authorList>
    </citation>
    <scope>NUCLEOTIDE SEQUENCE [LARGE SCALE GENOMIC DNA]</scope>
    <source>
        <strain evidence="3">cv. AP13</strain>
    </source>
</reference>
<accession>A0A8T0VJ19</accession>
<keyword evidence="3" id="KW-1185">Reference proteome</keyword>
<evidence type="ECO:0000313" key="2">
    <source>
        <dbReference type="EMBL" id="KAG2634798.1"/>
    </source>
</evidence>
<dbReference type="AlphaFoldDB" id="A0A8T0VJ19"/>
<evidence type="ECO:0000256" key="1">
    <source>
        <dbReference type="SAM" id="MobiDB-lite"/>
    </source>
</evidence>
<organism evidence="2 3">
    <name type="scientific">Panicum virgatum</name>
    <name type="common">Blackwell switchgrass</name>
    <dbReference type="NCBI Taxonomy" id="38727"/>
    <lineage>
        <taxon>Eukaryota</taxon>
        <taxon>Viridiplantae</taxon>
        <taxon>Streptophyta</taxon>
        <taxon>Embryophyta</taxon>
        <taxon>Tracheophyta</taxon>
        <taxon>Spermatophyta</taxon>
        <taxon>Magnoliopsida</taxon>
        <taxon>Liliopsida</taxon>
        <taxon>Poales</taxon>
        <taxon>Poaceae</taxon>
        <taxon>PACMAD clade</taxon>
        <taxon>Panicoideae</taxon>
        <taxon>Panicodae</taxon>
        <taxon>Paniceae</taxon>
        <taxon>Panicinae</taxon>
        <taxon>Panicum</taxon>
        <taxon>Panicum sect. Hiantes</taxon>
    </lineage>
</organism>
<name>A0A8T0VJ19_PANVG</name>
<dbReference type="Proteomes" id="UP000823388">
    <property type="component" value="Chromosome 2N"/>
</dbReference>
<proteinExistence type="predicted"/>
<feature type="region of interest" description="Disordered" evidence="1">
    <location>
        <begin position="109"/>
        <end position="132"/>
    </location>
</feature>
<evidence type="ECO:0000313" key="3">
    <source>
        <dbReference type="Proteomes" id="UP000823388"/>
    </source>
</evidence>
<gene>
    <name evidence="2" type="ORF">PVAP13_2NG331612</name>
</gene>